<organism evidence="2 3">
    <name type="scientific">Litchfieldia salsa</name>
    <dbReference type="NCBI Taxonomy" id="930152"/>
    <lineage>
        <taxon>Bacteria</taxon>
        <taxon>Bacillati</taxon>
        <taxon>Bacillota</taxon>
        <taxon>Bacilli</taxon>
        <taxon>Bacillales</taxon>
        <taxon>Bacillaceae</taxon>
        <taxon>Litchfieldia</taxon>
    </lineage>
</organism>
<sequence>MREIFNLITPTGPVLLGAFLIFFIPFMTFKIKQKVYEMGNQTWKKHEEKQGEE</sequence>
<keyword evidence="1" id="KW-1133">Transmembrane helix</keyword>
<dbReference type="STRING" id="930152.SAMN05216565_10889"/>
<accession>A0A1H0VZ44</accession>
<evidence type="ECO:0000313" key="3">
    <source>
        <dbReference type="Proteomes" id="UP000199159"/>
    </source>
</evidence>
<gene>
    <name evidence="2" type="ORF">SAMN05216565_10889</name>
</gene>
<feature type="transmembrane region" description="Helical" evidence="1">
    <location>
        <begin position="12"/>
        <end position="29"/>
    </location>
</feature>
<dbReference type="Proteomes" id="UP000199159">
    <property type="component" value="Unassembled WGS sequence"/>
</dbReference>
<dbReference type="EMBL" id="FNJU01000008">
    <property type="protein sequence ID" value="SDP83563.1"/>
    <property type="molecule type" value="Genomic_DNA"/>
</dbReference>
<evidence type="ECO:0000256" key="1">
    <source>
        <dbReference type="SAM" id="Phobius"/>
    </source>
</evidence>
<dbReference type="AlphaFoldDB" id="A0A1H0VZ44"/>
<evidence type="ECO:0000313" key="2">
    <source>
        <dbReference type="EMBL" id="SDP83563.1"/>
    </source>
</evidence>
<keyword evidence="1" id="KW-0812">Transmembrane</keyword>
<protein>
    <submittedName>
        <fullName evidence="2">Uncharacterized protein</fullName>
    </submittedName>
</protein>
<name>A0A1H0VZ44_9BACI</name>
<keyword evidence="3" id="KW-1185">Reference proteome</keyword>
<dbReference type="RefSeq" id="WP_175490329.1">
    <property type="nucleotide sequence ID" value="NZ_FNJU01000008.1"/>
</dbReference>
<keyword evidence="1" id="KW-0472">Membrane</keyword>
<reference evidence="3" key="1">
    <citation type="submission" date="2016-10" db="EMBL/GenBank/DDBJ databases">
        <authorList>
            <person name="Varghese N."/>
            <person name="Submissions S."/>
        </authorList>
    </citation>
    <scope>NUCLEOTIDE SEQUENCE [LARGE SCALE GENOMIC DNA]</scope>
    <source>
        <strain evidence="3">IBRC-M10078</strain>
    </source>
</reference>
<proteinExistence type="predicted"/>